<organism evidence="5 6">
    <name type="scientific">Ramazzottius varieornatus</name>
    <name type="common">Water bear</name>
    <name type="synonym">Tardigrade</name>
    <dbReference type="NCBI Taxonomy" id="947166"/>
    <lineage>
        <taxon>Eukaryota</taxon>
        <taxon>Metazoa</taxon>
        <taxon>Ecdysozoa</taxon>
        <taxon>Tardigrada</taxon>
        <taxon>Eutardigrada</taxon>
        <taxon>Parachela</taxon>
        <taxon>Hypsibioidea</taxon>
        <taxon>Ramazzottiidae</taxon>
        <taxon>Ramazzottius</taxon>
    </lineage>
</organism>
<feature type="transmembrane region" description="Helical" evidence="3">
    <location>
        <begin position="145"/>
        <end position="167"/>
    </location>
</feature>
<evidence type="ECO:0000313" key="6">
    <source>
        <dbReference type="Proteomes" id="UP000186922"/>
    </source>
</evidence>
<feature type="transmembrane region" description="Helical" evidence="3">
    <location>
        <begin position="176"/>
        <end position="198"/>
    </location>
</feature>
<dbReference type="STRING" id="947166.A0A1D1UV89"/>
<evidence type="ECO:0000256" key="1">
    <source>
        <dbReference type="ARBA" id="ARBA00004141"/>
    </source>
</evidence>
<keyword evidence="6" id="KW-1185">Reference proteome</keyword>
<feature type="transmembrane region" description="Helical" evidence="3">
    <location>
        <begin position="204"/>
        <end position="228"/>
    </location>
</feature>
<dbReference type="PANTHER" id="PTHR11360:SF238">
    <property type="entry name" value="SD10469P"/>
    <property type="match status" value="1"/>
</dbReference>
<keyword evidence="3" id="KW-1133">Transmembrane helix</keyword>
<feature type="transmembrane region" description="Helical" evidence="3">
    <location>
        <begin position="50"/>
        <end position="69"/>
    </location>
</feature>
<evidence type="ECO:0000313" key="5">
    <source>
        <dbReference type="EMBL" id="GAU93371.1"/>
    </source>
</evidence>
<dbReference type="AlphaFoldDB" id="A0A1D1UV89"/>
<dbReference type="Gene3D" id="1.20.1250.20">
    <property type="entry name" value="MFS general substrate transporter like domains"/>
    <property type="match status" value="2"/>
</dbReference>
<comment type="caution">
    <text evidence="5">The sequence shown here is derived from an EMBL/GenBank/DDBJ whole genome shotgun (WGS) entry which is preliminary data.</text>
</comment>
<keyword evidence="3" id="KW-0472">Membrane</keyword>
<dbReference type="Pfam" id="PF07690">
    <property type="entry name" value="MFS_1"/>
    <property type="match status" value="2"/>
</dbReference>
<sequence>MRKNSEKVYLSDPELTEKDLLGRANHGGSKKLEEENFRPAPVVVAPDGGYGWIVLIASFVINVVVDGIIFSFGMLSQELMTKYESTDGAVAWVGSMQAGFYLLAGPIVSALCNKYGARKITVIGSFIAALGIAASSFSVNLAMMMVMYGLVSGIGFGFVYLPAIVIVGEYFDKKRALATGIAVSGSGVGGFFFSKVIIPLLLEAYGLQGCLLVLAGISFNCAVFGALFRPLRAVYRREEQEGQMARTESFIQRIQDARDDRIRRLNADSHAEISDHEAVSSPKRLSKIEESDYRVGPEKVEMTYVTGSVGNMKESERMKLSEGQLHRRGSTSSRKSTHSNSSKPMYKPDILYSGSVQNLPEVKAMGGIDEYRRATSIQAVNREGLEATSRGCCPPAVSSVLRQMLDVSLLRSPTFLLTCFTSFLTLAGFFIPFVYIKTFLSSQIGLDDDQSTTVLAAISVTNTLGRIVVGFISDYPRVDTIVVACSALIVGGLATIFAPFYSSYAIFIIYALVFGFAISAFAALRSIILVDLFGIAMLNNSFGLQMTFQGLATLIGSPIAGAIKDATGAYNGTFYFAGVLLTASGILLFPAKTVQRWERRRSGAVLGRHEA</sequence>
<accession>A0A1D1UV89</accession>
<feature type="compositionally biased region" description="Low complexity" evidence="2">
    <location>
        <begin position="330"/>
        <end position="343"/>
    </location>
</feature>
<dbReference type="OrthoDB" id="2213137at2759"/>
<comment type="subcellular location">
    <subcellularLocation>
        <location evidence="1">Membrane</location>
        <topology evidence="1">Multi-pass membrane protein</topology>
    </subcellularLocation>
</comment>
<dbReference type="Proteomes" id="UP000186922">
    <property type="component" value="Unassembled WGS sequence"/>
</dbReference>
<protein>
    <recommendedName>
        <fullName evidence="4">Major facilitator superfamily (MFS) profile domain-containing protein</fullName>
    </recommendedName>
</protein>
<dbReference type="GO" id="GO:0016020">
    <property type="term" value="C:membrane"/>
    <property type="evidence" value="ECO:0007669"/>
    <property type="project" value="UniProtKB-SubCell"/>
</dbReference>
<dbReference type="CDD" id="cd17352">
    <property type="entry name" value="MFS_MCT_SLC16"/>
    <property type="match status" value="1"/>
</dbReference>
<evidence type="ECO:0000256" key="3">
    <source>
        <dbReference type="SAM" id="Phobius"/>
    </source>
</evidence>
<feature type="transmembrane region" description="Helical" evidence="3">
    <location>
        <begin position="507"/>
        <end position="530"/>
    </location>
</feature>
<keyword evidence="3" id="KW-0812">Transmembrane</keyword>
<evidence type="ECO:0000259" key="4">
    <source>
        <dbReference type="PROSITE" id="PS50850"/>
    </source>
</evidence>
<reference evidence="5 6" key="1">
    <citation type="journal article" date="2016" name="Nat. Commun.">
        <title>Extremotolerant tardigrade genome and improved radiotolerance of human cultured cells by tardigrade-unique protein.</title>
        <authorList>
            <person name="Hashimoto T."/>
            <person name="Horikawa D.D."/>
            <person name="Saito Y."/>
            <person name="Kuwahara H."/>
            <person name="Kozuka-Hata H."/>
            <person name="Shin-I T."/>
            <person name="Minakuchi Y."/>
            <person name="Ohishi K."/>
            <person name="Motoyama A."/>
            <person name="Aizu T."/>
            <person name="Enomoto A."/>
            <person name="Kondo K."/>
            <person name="Tanaka S."/>
            <person name="Hara Y."/>
            <person name="Koshikawa S."/>
            <person name="Sagara H."/>
            <person name="Miura T."/>
            <person name="Yokobori S."/>
            <person name="Miyagawa K."/>
            <person name="Suzuki Y."/>
            <person name="Kubo T."/>
            <person name="Oyama M."/>
            <person name="Kohara Y."/>
            <person name="Fujiyama A."/>
            <person name="Arakawa K."/>
            <person name="Katayama T."/>
            <person name="Toyoda A."/>
            <person name="Kunieda T."/>
        </authorList>
    </citation>
    <scope>NUCLEOTIDE SEQUENCE [LARGE SCALE GENOMIC DNA]</scope>
    <source>
        <strain evidence="5 6">YOKOZUNA-1</strain>
    </source>
</reference>
<dbReference type="InterPro" id="IPR036259">
    <property type="entry name" value="MFS_trans_sf"/>
</dbReference>
<feature type="transmembrane region" description="Helical" evidence="3">
    <location>
        <begin position="414"/>
        <end position="435"/>
    </location>
</feature>
<feature type="transmembrane region" description="Helical" evidence="3">
    <location>
        <begin position="455"/>
        <end position="473"/>
    </location>
</feature>
<dbReference type="PANTHER" id="PTHR11360">
    <property type="entry name" value="MONOCARBOXYLATE TRANSPORTER"/>
    <property type="match status" value="1"/>
</dbReference>
<feature type="region of interest" description="Disordered" evidence="2">
    <location>
        <begin position="313"/>
        <end position="347"/>
    </location>
</feature>
<feature type="transmembrane region" description="Helical" evidence="3">
    <location>
        <begin position="120"/>
        <end position="139"/>
    </location>
</feature>
<dbReference type="InterPro" id="IPR011701">
    <property type="entry name" value="MFS"/>
</dbReference>
<dbReference type="SUPFAM" id="SSF103473">
    <property type="entry name" value="MFS general substrate transporter"/>
    <property type="match status" value="1"/>
</dbReference>
<gene>
    <name evidence="5" type="primary">RvY_05324-1</name>
    <name evidence="5" type="synonym">RvY_05324.1</name>
    <name evidence="5" type="ORF">RvY_05324</name>
</gene>
<name>A0A1D1UV89_RAMVA</name>
<evidence type="ECO:0000256" key="2">
    <source>
        <dbReference type="SAM" id="MobiDB-lite"/>
    </source>
</evidence>
<proteinExistence type="predicted"/>
<feature type="transmembrane region" description="Helical" evidence="3">
    <location>
        <begin position="542"/>
        <end position="563"/>
    </location>
</feature>
<feature type="transmembrane region" description="Helical" evidence="3">
    <location>
        <begin position="569"/>
        <end position="591"/>
    </location>
</feature>
<feature type="domain" description="Major facilitator superfamily (MFS) profile" evidence="4">
    <location>
        <begin position="51"/>
        <end position="596"/>
    </location>
</feature>
<dbReference type="EMBL" id="BDGG01000002">
    <property type="protein sequence ID" value="GAU93371.1"/>
    <property type="molecule type" value="Genomic_DNA"/>
</dbReference>
<dbReference type="InterPro" id="IPR020846">
    <property type="entry name" value="MFS_dom"/>
</dbReference>
<feature type="transmembrane region" description="Helical" evidence="3">
    <location>
        <begin position="89"/>
        <end position="108"/>
    </location>
</feature>
<feature type="transmembrane region" description="Helical" evidence="3">
    <location>
        <begin position="480"/>
        <end position="501"/>
    </location>
</feature>
<dbReference type="GO" id="GO:0008028">
    <property type="term" value="F:monocarboxylic acid transmembrane transporter activity"/>
    <property type="evidence" value="ECO:0007669"/>
    <property type="project" value="TreeGrafter"/>
</dbReference>
<dbReference type="PROSITE" id="PS50850">
    <property type="entry name" value="MFS"/>
    <property type="match status" value="1"/>
</dbReference>
<dbReference type="InterPro" id="IPR050327">
    <property type="entry name" value="Proton-linked_MCT"/>
</dbReference>